<sequence>MINNDEFSEEDIVRYLKQHPSFFEHHPMLLKRLHLQHDSGQAISLIERQNHIFRQENRDLIDRLNKFINVAQRNDRLFLKLQALVLKLIECEQLNEMAAILQKGLIENFDVDDVQLVLSHQVSRDGDLWLHCDKHTLLKQFPSVIKDQKSSCGIFDEETRSLLFGQTPMGSLALGAIKCKSGQVGILALGSKSDAHFRSGTDTLFLSHLANVISRLLDRFSD</sequence>
<dbReference type="PANTHER" id="PTHR38765">
    <property type="entry name" value="DUF484 DOMAIN-CONTAINING PROTEIN"/>
    <property type="match status" value="1"/>
</dbReference>
<dbReference type="InterPro" id="IPR029016">
    <property type="entry name" value="GAF-like_dom_sf"/>
</dbReference>
<dbReference type="Gene3D" id="3.30.450.40">
    <property type="match status" value="1"/>
</dbReference>
<keyword evidence="2" id="KW-1185">Reference proteome</keyword>
<proteinExistence type="predicted"/>
<accession>A0ABV7WVN2</accession>
<dbReference type="RefSeq" id="WP_290283219.1">
    <property type="nucleotide sequence ID" value="NZ_JAUFQI010000001.1"/>
</dbReference>
<dbReference type="EMBL" id="JBHRYN010000069">
    <property type="protein sequence ID" value="MFC3703127.1"/>
    <property type="molecule type" value="Genomic_DNA"/>
</dbReference>
<comment type="caution">
    <text evidence="1">The sequence shown here is derived from an EMBL/GenBank/DDBJ whole genome shotgun (WGS) entry which is preliminary data.</text>
</comment>
<name>A0ABV7WVN2_9GAMM</name>
<gene>
    <name evidence="1" type="ORF">ACFOND_15970</name>
</gene>
<evidence type="ECO:0000313" key="1">
    <source>
        <dbReference type="EMBL" id="MFC3703127.1"/>
    </source>
</evidence>
<protein>
    <submittedName>
        <fullName evidence="1">DUF484 family protein</fullName>
    </submittedName>
</protein>
<dbReference type="InterPro" id="IPR007435">
    <property type="entry name" value="DUF484"/>
</dbReference>
<reference evidence="2" key="1">
    <citation type="journal article" date="2019" name="Int. J. Syst. Evol. Microbiol.">
        <title>The Global Catalogue of Microorganisms (GCM) 10K type strain sequencing project: providing services to taxonomists for standard genome sequencing and annotation.</title>
        <authorList>
            <consortium name="The Broad Institute Genomics Platform"/>
            <consortium name="The Broad Institute Genome Sequencing Center for Infectious Disease"/>
            <person name="Wu L."/>
            <person name="Ma J."/>
        </authorList>
    </citation>
    <scope>NUCLEOTIDE SEQUENCE [LARGE SCALE GENOMIC DNA]</scope>
    <source>
        <strain evidence="2">CECT 8288</strain>
    </source>
</reference>
<organism evidence="1 2">
    <name type="scientific">Reinekea marina</name>
    <dbReference type="NCBI Taxonomy" id="1310421"/>
    <lineage>
        <taxon>Bacteria</taxon>
        <taxon>Pseudomonadati</taxon>
        <taxon>Pseudomonadota</taxon>
        <taxon>Gammaproteobacteria</taxon>
        <taxon>Oceanospirillales</taxon>
        <taxon>Saccharospirillaceae</taxon>
        <taxon>Reinekea</taxon>
    </lineage>
</organism>
<dbReference type="Proteomes" id="UP001595710">
    <property type="component" value="Unassembled WGS sequence"/>
</dbReference>
<dbReference type="Pfam" id="PF04340">
    <property type="entry name" value="DUF484"/>
    <property type="match status" value="1"/>
</dbReference>
<evidence type="ECO:0000313" key="2">
    <source>
        <dbReference type="Proteomes" id="UP001595710"/>
    </source>
</evidence>
<dbReference type="PANTHER" id="PTHR38765:SF1">
    <property type="entry name" value="DUF484 DOMAIN-CONTAINING PROTEIN"/>
    <property type="match status" value="1"/>
</dbReference>